<dbReference type="NCBIfam" id="TIGR00494">
    <property type="entry name" value="crcB"/>
    <property type="match status" value="1"/>
</dbReference>
<dbReference type="Pfam" id="PF02537">
    <property type="entry name" value="CRCB"/>
    <property type="match status" value="1"/>
</dbReference>
<comment type="activity regulation">
    <text evidence="12">Na(+) is not transported, but it plays an essential structural role and its presence is essential for fluoride channel function.</text>
</comment>
<proteinExistence type="inferred from homology"/>
<evidence type="ECO:0000313" key="14">
    <source>
        <dbReference type="Proteomes" id="UP000214603"/>
    </source>
</evidence>
<organism evidence="13 14">
    <name type="scientific">Candidimonas nitroreducens</name>
    <dbReference type="NCBI Taxonomy" id="683354"/>
    <lineage>
        <taxon>Bacteria</taxon>
        <taxon>Pseudomonadati</taxon>
        <taxon>Pseudomonadota</taxon>
        <taxon>Betaproteobacteria</taxon>
        <taxon>Burkholderiales</taxon>
        <taxon>Alcaligenaceae</taxon>
        <taxon>Candidimonas</taxon>
    </lineage>
</organism>
<keyword evidence="8 12" id="KW-0472">Membrane</keyword>
<evidence type="ECO:0000313" key="13">
    <source>
        <dbReference type="EMBL" id="OWT66323.1"/>
    </source>
</evidence>
<dbReference type="GO" id="GO:0046872">
    <property type="term" value="F:metal ion binding"/>
    <property type="evidence" value="ECO:0007669"/>
    <property type="project" value="UniProtKB-KW"/>
</dbReference>
<comment type="subcellular location">
    <subcellularLocation>
        <location evidence="1 12">Cell membrane</location>
        <topology evidence="1 12">Multi-pass membrane protein</topology>
    </subcellularLocation>
</comment>
<keyword evidence="4 12" id="KW-0812">Transmembrane</keyword>
<dbReference type="OrthoDB" id="9806299at2"/>
<feature type="transmembrane region" description="Helical" evidence="12">
    <location>
        <begin position="103"/>
        <end position="125"/>
    </location>
</feature>
<evidence type="ECO:0000256" key="4">
    <source>
        <dbReference type="ARBA" id="ARBA00022692"/>
    </source>
</evidence>
<gene>
    <name evidence="12" type="primary">fluC</name>
    <name evidence="12" type="synonym">crcB</name>
    <name evidence="13" type="ORF">CEY11_00865</name>
</gene>
<dbReference type="EMBL" id="NJIH01000001">
    <property type="protein sequence ID" value="OWT66323.1"/>
    <property type="molecule type" value="Genomic_DNA"/>
</dbReference>
<name>A0A225N0I9_9BURK</name>
<keyword evidence="12" id="KW-0813">Transport</keyword>
<comment type="catalytic activity">
    <reaction evidence="11">
        <text>fluoride(in) = fluoride(out)</text>
        <dbReference type="Rhea" id="RHEA:76159"/>
        <dbReference type="ChEBI" id="CHEBI:17051"/>
    </reaction>
    <physiologicalReaction direction="left-to-right" evidence="11">
        <dbReference type="Rhea" id="RHEA:76160"/>
    </physiologicalReaction>
</comment>
<evidence type="ECO:0000256" key="6">
    <source>
        <dbReference type="ARBA" id="ARBA00023053"/>
    </source>
</evidence>
<evidence type="ECO:0000256" key="2">
    <source>
        <dbReference type="ARBA" id="ARBA00022475"/>
    </source>
</evidence>
<feature type="binding site" evidence="12">
    <location>
        <position position="75"/>
    </location>
    <ligand>
        <name>Na(+)</name>
        <dbReference type="ChEBI" id="CHEBI:29101"/>
        <note>structural</note>
    </ligand>
</feature>
<dbReference type="Proteomes" id="UP000214603">
    <property type="component" value="Unassembled WGS sequence"/>
</dbReference>
<keyword evidence="14" id="KW-1185">Reference proteome</keyword>
<comment type="function">
    <text evidence="12">Fluoride-specific ion channel. Important for reducing fluoride concentration in the cell, thus reducing its toxicity.</text>
</comment>
<evidence type="ECO:0000256" key="12">
    <source>
        <dbReference type="HAMAP-Rule" id="MF_00454"/>
    </source>
</evidence>
<feature type="binding site" evidence="12">
    <location>
        <position position="78"/>
    </location>
    <ligand>
        <name>Na(+)</name>
        <dbReference type="ChEBI" id="CHEBI:29101"/>
        <note>structural</note>
    </ligand>
</feature>
<keyword evidence="7 12" id="KW-0406">Ion transport</keyword>
<evidence type="ECO:0000256" key="8">
    <source>
        <dbReference type="ARBA" id="ARBA00023136"/>
    </source>
</evidence>
<evidence type="ECO:0000256" key="3">
    <source>
        <dbReference type="ARBA" id="ARBA00022519"/>
    </source>
</evidence>
<evidence type="ECO:0000256" key="11">
    <source>
        <dbReference type="ARBA" id="ARBA00035585"/>
    </source>
</evidence>
<dbReference type="AlphaFoldDB" id="A0A225N0I9"/>
<comment type="similarity">
    <text evidence="10 12">Belongs to the fluoride channel Fluc/FEX (TC 1.A.43) family.</text>
</comment>
<dbReference type="GO" id="GO:0005886">
    <property type="term" value="C:plasma membrane"/>
    <property type="evidence" value="ECO:0007669"/>
    <property type="project" value="UniProtKB-SubCell"/>
</dbReference>
<sequence>MLSSVVAIAIGAACGALLRWVLSMALNSVWPVIPLGTLAANLVGGLLIGVANEFFRHYGGLAPEWRLFVITGFMGGLTTFSTFSMETATLIQSRELATAAFEISIHVTGSVCLTLLGVVLVRLLARGF</sequence>
<evidence type="ECO:0000256" key="10">
    <source>
        <dbReference type="ARBA" id="ARBA00035120"/>
    </source>
</evidence>
<dbReference type="PANTHER" id="PTHR28259">
    <property type="entry name" value="FLUORIDE EXPORT PROTEIN 1-RELATED"/>
    <property type="match status" value="1"/>
</dbReference>
<evidence type="ECO:0000256" key="5">
    <source>
        <dbReference type="ARBA" id="ARBA00022989"/>
    </source>
</evidence>
<dbReference type="RefSeq" id="WP_088601450.1">
    <property type="nucleotide sequence ID" value="NZ_NJIH01000001.1"/>
</dbReference>
<keyword evidence="9 12" id="KW-0407">Ion channel</keyword>
<keyword evidence="12" id="KW-0479">Metal-binding</keyword>
<keyword evidence="3" id="KW-0997">Cell inner membrane</keyword>
<dbReference type="GO" id="GO:0062054">
    <property type="term" value="F:fluoride channel activity"/>
    <property type="evidence" value="ECO:0007669"/>
    <property type="project" value="UniProtKB-UniRule"/>
</dbReference>
<comment type="caution">
    <text evidence="13">The sequence shown here is derived from an EMBL/GenBank/DDBJ whole genome shotgun (WGS) entry which is preliminary data.</text>
</comment>
<keyword evidence="5 12" id="KW-1133">Transmembrane helix</keyword>
<dbReference type="GO" id="GO:0140114">
    <property type="term" value="P:cellular detoxification of fluoride"/>
    <property type="evidence" value="ECO:0007669"/>
    <property type="project" value="UniProtKB-UniRule"/>
</dbReference>
<feature type="transmembrane region" description="Helical" evidence="12">
    <location>
        <begin position="33"/>
        <end position="55"/>
    </location>
</feature>
<evidence type="ECO:0000256" key="9">
    <source>
        <dbReference type="ARBA" id="ARBA00023303"/>
    </source>
</evidence>
<dbReference type="InterPro" id="IPR003691">
    <property type="entry name" value="FluC"/>
</dbReference>
<evidence type="ECO:0000256" key="7">
    <source>
        <dbReference type="ARBA" id="ARBA00023065"/>
    </source>
</evidence>
<keyword evidence="2 12" id="KW-1003">Cell membrane</keyword>
<dbReference type="PANTHER" id="PTHR28259:SF1">
    <property type="entry name" value="FLUORIDE EXPORT PROTEIN 1-RELATED"/>
    <property type="match status" value="1"/>
</dbReference>
<reference evidence="14" key="1">
    <citation type="submission" date="2017-06" db="EMBL/GenBank/DDBJ databases">
        <title>Herbaspirillum phytohormonus sp. nov., isolated from the root nodule of Robinia pseudoacacia in lead-zinc mine.</title>
        <authorList>
            <person name="Fan M."/>
            <person name="Lin Y."/>
        </authorList>
    </citation>
    <scope>NUCLEOTIDE SEQUENCE [LARGE SCALE GENOMIC DNA]</scope>
    <source>
        <strain evidence="14">SC-089</strain>
    </source>
</reference>
<dbReference type="HAMAP" id="MF_00454">
    <property type="entry name" value="FluC"/>
    <property type="match status" value="1"/>
</dbReference>
<keyword evidence="6 12" id="KW-0915">Sodium</keyword>
<protein>
    <recommendedName>
        <fullName evidence="12">Fluoride-specific ion channel FluC</fullName>
    </recommendedName>
</protein>
<accession>A0A225N0I9</accession>
<feature type="transmembrane region" description="Helical" evidence="12">
    <location>
        <begin position="67"/>
        <end position="91"/>
    </location>
</feature>
<dbReference type="NCBIfam" id="NF010792">
    <property type="entry name" value="PRK14196.1"/>
    <property type="match status" value="1"/>
</dbReference>
<evidence type="ECO:0000256" key="1">
    <source>
        <dbReference type="ARBA" id="ARBA00004651"/>
    </source>
</evidence>